<keyword evidence="8" id="KW-0325">Glycoprotein</keyword>
<keyword evidence="6" id="KW-0106">Calcium</keyword>
<dbReference type="GO" id="GO:0004252">
    <property type="term" value="F:serine-type endopeptidase activity"/>
    <property type="evidence" value="ECO:0007669"/>
    <property type="project" value="InterPro"/>
</dbReference>
<evidence type="ECO:0000256" key="7">
    <source>
        <dbReference type="ARBA" id="ARBA00023157"/>
    </source>
</evidence>
<sequence>MQLVFSAGVDSEYDNGVWSQENNRVGVDDSAGALKSPRQLHCGIANHTITWPLLRIIGGRPAQKGRWPWQVAVLNRFKEAFCGGTLIDPHWVLTAAHCVRKRLYVRLGEHDLDENEGTELEFRVEQAVTHPGYDADTVDNDVALLRLPMEVHPDKYQAFACLPRHEQELPPAHQMCTILGWGKKRSSDAFGTDILHEAMVFLFAFHRPLPLSTTHSLFIFQMAVRRIFYFGVIFPSW</sequence>
<reference evidence="10 11" key="1">
    <citation type="submission" date="2017-12" db="EMBL/GenBank/DDBJ databases">
        <title>Hemimetabolous genomes reveal molecular basis of termite eusociality.</title>
        <authorList>
            <person name="Harrison M.C."/>
            <person name="Jongepier E."/>
            <person name="Robertson H.M."/>
            <person name="Arning N."/>
            <person name="Bitard-Feildel T."/>
            <person name="Chao H."/>
            <person name="Childers C.P."/>
            <person name="Dinh H."/>
            <person name="Doddapaneni H."/>
            <person name="Dugan S."/>
            <person name="Gowin J."/>
            <person name="Greiner C."/>
            <person name="Han Y."/>
            <person name="Hu H."/>
            <person name="Hughes D.S.T."/>
            <person name="Huylmans A.-K."/>
            <person name="Kemena C."/>
            <person name="Kremer L.P.M."/>
            <person name="Lee S.L."/>
            <person name="Lopez-Ezquerra A."/>
            <person name="Mallet L."/>
            <person name="Monroy-Kuhn J.M."/>
            <person name="Moser A."/>
            <person name="Murali S.C."/>
            <person name="Muzny D.M."/>
            <person name="Otani S."/>
            <person name="Piulachs M.-D."/>
            <person name="Poelchau M."/>
            <person name="Qu J."/>
            <person name="Schaub F."/>
            <person name="Wada-Katsumata A."/>
            <person name="Worley K.C."/>
            <person name="Xie Q."/>
            <person name="Ylla G."/>
            <person name="Poulsen M."/>
            <person name="Gibbs R.A."/>
            <person name="Schal C."/>
            <person name="Richards S."/>
            <person name="Belles X."/>
            <person name="Korb J."/>
            <person name="Bornberg-Bauer E."/>
        </authorList>
    </citation>
    <scope>NUCLEOTIDE SEQUENCE [LARGE SCALE GENOMIC DNA]</scope>
    <source>
        <tissue evidence="10">Whole body</tissue>
    </source>
</reference>
<dbReference type="InterPro" id="IPR043504">
    <property type="entry name" value="Peptidase_S1_PA_chymotrypsin"/>
</dbReference>
<organism evidence="10 11">
    <name type="scientific">Cryptotermes secundus</name>
    <dbReference type="NCBI Taxonomy" id="105785"/>
    <lineage>
        <taxon>Eukaryota</taxon>
        <taxon>Metazoa</taxon>
        <taxon>Ecdysozoa</taxon>
        <taxon>Arthropoda</taxon>
        <taxon>Hexapoda</taxon>
        <taxon>Insecta</taxon>
        <taxon>Pterygota</taxon>
        <taxon>Neoptera</taxon>
        <taxon>Polyneoptera</taxon>
        <taxon>Dictyoptera</taxon>
        <taxon>Blattodea</taxon>
        <taxon>Blattoidea</taxon>
        <taxon>Termitoidae</taxon>
        <taxon>Kalotermitidae</taxon>
        <taxon>Cryptotermitinae</taxon>
        <taxon>Cryptotermes</taxon>
    </lineage>
</organism>
<evidence type="ECO:0000256" key="2">
    <source>
        <dbReference type="ARBA" id="ARBA00022525"/>
    </source>
</evidence>
<keyword evidence="11" id="KW-1185">Reference proteome</keyword>
<comment type="subcellular location">
    <subcellularLocation>
        <location evidence="1">Secreted</location>
    </subcellularLocation>
</comment>
<dbReference type="EMBL" id="NEVH01021581">
    <property type="protein sequence ID" value="PNF19599.1"/>
    <property type="molecule type" value="Genomic_DNA"/>
</dbReference>
<dbReference type="Pfam" id="PF00089">
    <property type="entry name" value="Trypsin"/>
    <property type="match status" value="1"/>
</dbReference>
<dbReference type="OrthoDB" id="10004439at2759"/>
<dbReference type="AlphaFoldDB" id="A0A2J7PTE7"/>
<dbReference type="InterPro" id="IPR009003">
    <property type="entry name" value="Peptidase_S1_PA"/>
</dbReference>
<evidence type="ECO:0000256" key="5">
    <source>
        <dbReference type="ARBA" id="ARBA00022825"/>
    </source>
</evidence>
<dbReference type="FunFam" id="2.40.10.10:FF:000013">
    <property type="entry name" value="Coagulation factor X"/>
    <property type="match status" value="1"/>
</dbReference>
<dbReference type="GO" id="GO:0005615">
    <property type="term" value="C:extracellular space"/>
    <property type="evidence" value="ECO:0007669"/>
    <property type="project" value="TreeGrafter"/>
</dbReference>
<evidence type="ECO:0000256" key="8">
    <source>
        <dbReference type="ARBA" id="ARBA00023180"/>
    </source>
</evidence>
<dbReference type="PANTHER" id="PTHR24264">
    <property type="entry name" value="TRYPSIN-RELATED"/>
    <property type="match status" value="1"/>
</dbReference>
<name>A0A2J7PTE7_9NEOP</name>
<keyword evidence="5" id="KW-0720">Serine protease</keyword>
<evidence type="ECO:0000256" key="6">
    <source>
        <dbReference type="ARBA" id="ARBA00022837"/>
    </source>
</evidence>
<dbReference type="Proteomes" id="UP000235965">
    <property type="component" value="Unassembled WGS sequence"/>
</dbReference>
<dbReference type="PROSITE" id="PS50240">
    <property type="entry name" value="TRYPSIN_DOM"/>
    <property type="match status" value="1"/>
</dbReference>
<keyword evidence="3" id="KW-0645">Protease</keyword>
<evidence type="ECO:0000313" key="10">
    <source>
        <dbReference type="EMBL" id="PNF19599.1"/>
    </source>
</evidence>
<evidence type="ECO:0000313" key="11">
    <source>
        <dbReference type="Proteomes" id="UP000235965"/>
    </source>
</evidence>
<dbReference type="InterPro" id="IPR050127">
    <property type="entry name" value="Serine_Proteases_S1"/>
</dbReference>
<accession>A0A2J7PTE7</accession>
<keyword evidence="2" id="KW-0964">Secreted</keyword>
<dbReference type="SMART" id="SM00020">
    <property type="entry name" value="Tryp_SPc"/>
    <property type="match status" value="1"/>
</dbReference>
<dbReference type="InParanoid" id="A0A2J7PTE7"/>
<dbReference type="PROSITE" id="PS00134">
    <property type="entry name" value="TRYPSIN_HIS"/>
    <property type="match status" value="1"/>
</dbReference>
<feature type="domain" description="Peptidase S1" evidence="9">
    <location>
        <begin position="56"/>
        <end position="200"/>
    </location>
</feature>
<evidence type="ECO:0000256" key="3">
    <source>
        <dbReference type="ARBA" id="ARBA00022670"/>
    </source>
</evidence>
<dbReference type="STRING" id="105785.A0A2J7PTE7"/>
<proteinExistence type="predicted"/>
<evidence type="ECO:0000259" key="9">
    <source>
        <dbReference type="PROSITE" id="PS50240"/>
    </source>
</evidence>
<protein>
    <recommendedName>
        <fullName evidence="9">Peptidase S1 domain-containing protein</fullName>
    </recommendedName>
</protein>
<dbReference type="InterPro" id="IPR018114">
    <property type="entry name" value="TRYPSIN_HIS"/>
</dbReference>
<keyword evidence="7" id="KW-1015">Disulfide bond</keyword>
<dbReference type="PRINTS" id="PR00722">
    <property type="entry name" value="CHYMOTRYPSIN"/>
</dbReference>
<dbReference type="Gene3D" id="2.40.10.10">
    <property type="entry name" value="Trypsin-like serine proteases"/>
    <property type="match status" value="2"/>
</dbReference>
<dbReference type="CDD" id="cd00190">
    <property type="entry name" value="Tryp_SPc"/>
    <property type="match status" value="1"/>
</dbReference>
<dbReference type="SUPFAM" id="SSF50494">
    <property type="entry name" value="Trypsin-like serine proteases"/>
    <property type="match status" value="1"/>
</dbReference>
<comment type="caution">
    <text evidence="10">The sequence shown here is derived from an EMBL/GenBank/DDBJ whole genome shotgun (WGS) entry which is preliminary data.</text>
</comment>
<dbReference type="GO" id="GO:0006508">
    <property type="term" value="P:proteolysis"/>
    <property type="evidence" value="ECO:0007669"/>
    <property type="project" value="UniProtKB-KW"/>
</dbReference>
<dbReference type="PANTHER" id="PTHR24264:SF65">
    <property type="entry name" value="SRCR DOMAIN-CONTAINING PROTEIN"/>
    <property type="match status" value="1"/>
</dbReference>
<keyword evidence="4" id="KW-0378">Hydrolase</keyword>
<gene>
    <name evidence="10" type="ORF">B7P43_G16784</name>
</gene>
<evidence type="ECO:0000256" key="1">
    <source>
        <dbReference type="ARBA" id="ARBA00004613"/>
    </source>
</evidence>
<evidence type="ECO:0000256" key="4">
    <source>
        <dbReference type="ARBA" id="ARBA00022801"/>
    </source>
</evidence>
<dbReference type="InterPro" id="IPR001254">
    <property type="entry name" value="Trypsin_dom"/>
</dbReference>
<dbReference type="InterPro" id="IPR001314">
    <property type="entry name" value="Peptidase_S1A"/>
</dbReference>